<dbReference type="Proteomes" id="UP000053617">
    <property type="component" value="Unassembled WGS sequence"/>
</dbReference>
<dbReference type="InterPro" id="IPR016197">
    <property type="entry name" value="Chromo-like_dom_sf"/>
</dbReference>
<reference evidence="6 7" key="1">
    <citation type="submission" date="2015-01" db="EMBL/GenBank/DDBJ databases">
        <title>The Genome Sequence of Rhinocladiella mackenzie CBS 650.93.</title>
        <authorList>
            <consortium name="The Broad Institute Genomics Platform"/>
            <person name="Cuomo C."/>
            <person name="de Hoog S."/>
            <person name="Gorbushina A."/>
            <person name="Stielow B."/>
            <person name="Teixiera M."/>
            <person name="Abouelleil A."/>
            <person name="Chapman S.B."/>
            <person name="Priest M."/>
            <person name="Young S.K."/>
            <person name="Wortman J."/>
            <person name="Nusbaum C."/>
            <person name="Birren B."/>
        </authorList>
    </citation>
    <scope>NUCLEOTIDE SEQUENCE [LARGE SCALE GENOMIC DNA]</scope>
    <source>
        <strain evidence="6 7">CBS 650.93</strain>
    </source>
</reference>
<evidence type="ECO:0000259" key="5">
    <source>
        <dbReference type="PROSITE" id="PS50013"/>
    </source>
</evidence>
<dbReference type="RefSeq" id="XP_013266566.1">
    <property type="nucleotide sequence ID" value="XM_013411112.1"/>
</dbReference>
<dbReference type="HOGENOM" id="CLU_009138_0_0_1"/>
<feature type="region of interest" description="Disordered" evidence="4">
    <location>
        <begin position="519"/>
        <end position="576"/>
    </location>
</feature>
<gene>
    <name evidence="6" type="ORF">Z518_11168</name>
</gene>
<evidence type="ECO:0000256" key="4">
    <source>
        <dbReference type="SAM" id="MobiDB-lite"/>
    </source>
</evidence>
<evidence type="ECO:0000313" key="6">
    <source>
        <dbReference type="EMBL" id="KIW99429.1"/>
    </source>
</evidence>
<keyword evidence="7" id="KW-1185">Reference proteome</keyword>
<name>A0A0D2IRS0_9EURO</name>
<dbReference type="GO" id="GO:0005634">
    <property type="term" value="C:nucleus"/>
    <property type="evidence" value="ECO:0007669"/>
    <property type="project" value="UniProtKB-SubCell"/>
</dbReference>
<dbReference type="InterPro" id="IPR023780">
    <property type="entry name" value="Chromo_domain"/>
</dbReference>
<dbReference type="Gene3D" id="2.40.50.40">
    <property type="match status" value="1"/>
</dbReference>
<protein>
    <submittedName>
        <fullName evidence="6">Rhinocladiella mackenziei CBS 650.93 unplaced genomic scaffold supercont1.12, whole genome shotgun sequence</fullName>
    </submittedName>
</protein>
<dbReference type="AlphaFoldDB" id="A0A0D2IRS0"/>
<evidence type="ECO:0000256" key="1">
    <source>
        <dbReference type="ARBA" id="ARBA00004123"/>
    </source>
</evidence>
<feature type="domain" description="Chromo" evidence="5">
    <location>
        <begin position="16"/>
        <end position="63"/>
    </location>
</feature>
<sequence length="891" mass="100669">MVASKASLSGNEDAEYEVERILAQDIADGQIVYLVKWLGYPDDQCTWEPSESFSNPQTLADWQCQLALGDALDEEQVAALQDRMNAYARAKEEDEKEKSRPPMILRNIGFPGQQGRISERSLDRGNPPRGSSPIPTPSTAKRPRLSEVAIETPGHVQVNGKQYLSDKSEARESAPMKPARSTERGGTGESNSVDAPMRAKRFSGANAAGSSRSTQDTVGQRFKNLGHWNSFTKFARREPPPDMSQIQLVTDEDWAASEKNPHPSKAREGSPRHVGGDSWHFVPETEKDPTPHDDFHTIRPTMPKTTSYIQTSALSVGGKESNIGPCFNAPGMARRTSDPSPSSISKSIITARNGRSWNVGDVAINLRFGDRVVGDVKILHLPGWLRTKLISLKDPLTRTINIHFRERNAMKSHTFSTFSHNLDKNPVALGAIESYEDTLQATDGLAEHLERHNLGAIWVYPEFSRFKNVLILIMYSCRAPGWCHLGQRDVTMFTPRLHVAVRNTIPEYGRDIFPPVDSSHSTPRHVGGHAQSSVEIPLPTTPTPIGLIDTPKSPIPPNRLTSHESPDRTPSTSGISHKISLSSHFEEFLTITGKKERKPRFYIAFAESHPFEAEAIQNRLERHVHGRYIYKSSEKEAWDAWVADTDKREGVILFHEDNPVYCDLKGFYKCLWMPSFAFYNLSFPPFDHDHSIQIQRLFPRGNTLLITENSMIHSSKEALFAMQWFEQLSIGKVQSWKLCLVPNAAEWISRQIMRSNEDIQKRYLGMLEVMHRLRVQSMKARINVLYSGDPDRIVRCELPNEECDFILSPPSFENKDPALASDDDEAVEARDSALLEYYCGWAASNVSQYRKFMVLDDKYTNKTQKHSYHIWFREPNAFVREEKSKISIAST</sequence>
<keyword evidence="3" id="KW-0539">Nucleus</keyword>
<dbReference type="STRING" id="1442369.A0A0D2IRS0"/>
<feature type="compositionally biased region" description="Basic and acidic residues" evidence="4">
    <location>
        <begin position="89"/>
        <end position="100"/>
    </location>
</feature>
<comment type="subcellular location">
    <subcellularLocation>
        <location evidence="1">Nucleus</location>
    </subcellularLocation>
</comment>
<feature type="compositionally biased region" description="Basic and acidic residues" evidence="4">
    <location>
        <begin position="164"/>
        <end position="174"/>
    </location>
</feature>
<evidence type="ECO:0000256" key="3">
    <source>
        <dbReference type="ARBA" id="ARBA00023242"/>
    </source>
</evidence>
<dbReference type="OrthoDB" id="1918685at2759"/>
<dbReference type="CDD" id="cd18966">
    <property type="entry name" value="chromodomain"/>
    <property type="match status" value="1"/>
</dbReference>
<dbReference type="GeneID" id="25299239"/>
<dbReference type="GO" id="GO:0006338">
    <property type="term" value="P:chromatin remodeling"/>
    <property type="evidence" value="ECO:0007669"/>
    <property type="project" value="UniProtKB-ARBA"/>
</dbReference>
<proteinExistence type="predicted"/>
<evidence type="ECO:0000256" key="2">
    <source>
        <dbReference type="ARBA" id="ARBA00011353"/>
    </source>
</evidence>
<comment type="subunit">
    <text evidence="2">Component of the NuA4 histone acetyltransferase complex.</text>
</comment>
<feature type="region of interest" description="Disordered" evidence="4">
    <location>
        <begin position="255"/>
        <end position="275"/>
    </location>
</feature>
<accession>A0A0D2IRS0</accession>
<dbReference type="SUPFAM" id="SSF54160">
    <property type="entry name" value="Chromo domain-like"/>
    <property type="match status" value="1"/>
</dbReference>
<dbReference type="VEuPathDB" id="FungiDB:Z518_11168"/>
<evidence type="ECO:0000313" key="7">
    <source>
        <dbReference type="Proteomes" id="UP000053617"/>
    </source>
</evidence>
<dbReference type="Pfam" id="PF00385">
    <property type="entry name" value="Chromo"/>
    <property type="match status" value="1"/>
</dbReference>
<dbReference type="PROSITE" id="PS50013">
    <property type="entry name" value="CHROMO_2"/>
    <property type="match status" value="1"/>
</dbReference>
<organism evidence="6 7">
    <name type="scientific">Rhinocladiella mackenziei CBS 650.93</name>
    <dbReference type="NCBI Taxonomy" id="1442369"/>
    <lineage>
        <taxon>Eukaryota</taxon>
        <taxon>Fungi</taxon>
        <taxon>Dikarya</taxon>
        <taxon>Ascomycota</taxon>
        <taxon>Pezizomycotina</taxon>
        <taxon>Eurotiomycetes</taxon>
        <taxon>Chaetothyriomycetidae</taxon>
        <taxon>Chaetothyriales</taxon>
        <taxon>Herpotrichiellaceae</taxon>
        <taxon>Rhinocladiella</taxon>
    </lineage>
</organism>
<dbReference type="InterPro" id="IPR051219">
    <property type="entry name" value="Heterochromatin_chromo-domain"/>
</dbReference>
<feature type="region of interest" description="Disordered" evidence="4">
    <location>
        <begin position="89"/>
        <end position="197"/>
    </location>
</feature>
<feature type="compositionally biased region" description="Basic and acidic residues" evidence="4">
    <location>
        <begin position="259"/>
        <end position="275"/>
    </location>
</feature>
<dbReference type="SMART" id="SM00298">
    <property type="entry name" value="CHROMO"/>
    <property type="match status" value="1"/>
</dbReference>
<dbReference type="InterPro" id="IPR000953">
    <property type="entry name" value="Chromo/chromo_shadow_dom"/>
</dbReference>
<dbReference type="EMBL" id="KN847486">
    <property type="protein sequence ID" value="KIW99429.1"/>
    <property type="molecule type" value="Genomic_DNA"/>
</dbReference>
<dbReference type="PANTHER" id="PTHR22812">
    <property type="entry name" value="CHROMOBOX PROTEIN"/>
    <property type="match status" value="1"/>
</dbReference>